<dbReference type="GO" id="GO:0016274">
    <property type="term" value="F:protein-arginine N-methyltransferase activity"/>
    <property type="evidence" value="ECO:0007669"/>
    <property type="project" value="InterPro"/>
</dbReference>
<keyword evidence="2" id="KW-1185">Reference proteome</keyword>
<reference evidence="3" key="1">
    <citation type="submission" date="2022-11" db="UniProtKB">
        <authorList>
            <consortium name="WormBaseParasite"/>
        </authorList>
    </citation>
    <scope>IDENTIFICATION</scope>
</reference>
<evidence type="ECO:0000313" key="3">
    <source>
        <dbReference type="WBParaSite" id="ACRNAN_scaffold3507.g21696.t1"/>
    </source>
</evidence>
<dbReference type="Proteomes" id="UP000887540">
    <property type="component" value="Unplaced"/>
</dbReference>
<dbReference type="PANTHER" id="PTHR11006:SF60">
    <property type="entry name" value="PROTEIN ARGININE N-METHYLTRANSFERASE 9"/>
    <property type="match status" value="1"/>
</dbReference>
<evidence type="ECO:0000313" key="2">
    <source>
        <dbReference type="Proteomes" id="UP000887540"/>
    </source>
</evidence>
<dbReference type="GO" id="GO:0042054">
    <property type="term" value="F:histone methyltransferase activity"/>
    <property type="evidence" value="ECO:0007669"/>
    <property type="project" value="TreeGrafter"/>
</dbReference>
<dbReference type="GO" id="GO:0005634">
    <property type="term" value="C:nucleus"/>
    <property type="evidence" value="ECO:0007669"/>
    <property type="project" value="TreeGrafter"/>
</dbReference>
<name>A0A914DR49_9BILA</name>
<protein>
    <submittedName>
        <fullName evidence="3">Uncharacterized protein</fullName>
    </submittedName>
</protein>
<organism evidence="2 3">
    <name type="scientific">Acrobeloides nanus</name>
    <dbReference type="NCBI Taxonomy" id="290746"/>
    <lineage>
        <taxon>Eukaryota</taxon>
        <taxon>Metazoa</taxon>
        <taxon>Ecdysozoa</taxon>
        <taxon>Nematoda</taxon>
        <taxon>Chromadorea</taxon>
        <taxon>Rhabditida</taxon>
        <taxon>Tylenchina</taxon>
        <taxon>Cephalobomorpha</taxon>
        <taxon>Cephaloboidea</taxon>
        <taxon>Cephalobidae</taxon>
        <taxon>Acrobeloides</taxon>
    </lineage>
</organism>
<dbReference type="AlphaFoldDB" id="A0A914DR49"/>
<dbReference type="Gene3D" id="2.70.160.11">
    <property type="entry name" value="Hnrnp arginine n-methyltransferase1"/>
    <property type="match status" value="2"/>
</dbReference>
<evidence type="ECO:0000256" key="1">
    <source>
        <dbReference type="ARBA" id="ARBA00022691"/>
    </source>
</evidence>
<dbReference type="InterPro" id="IPR025799">
    <property type="entry name" value="Arg_MeTrfase"/>
</dbReference>
<dbReference type="Gene3D" id="3.40.50.150">
    <property type="entry name" value="Vaccinia Virus protein VP39"/>
    <property type="match status" value="1"/>
</dbReference>
<sequence length="559" mass="63538">MKFSISQARSALNSGDYEDALLNYMTVLRVASITRRVEYFDEVMNAFKQFLSLRRPEHQIHILLMALCEIYKEDVAYLQRIADGLAIQVSETVDSAIFGENILSTIQDAQNRLLKEDSIVIPSKATLYFAALESPDIATRSSCELGDIVILSTNCFSHYNLESKVDSGYTCAHLAELTHGYNILSELIEAISVDFNNRHQVELLNSGTFRTNCKLRIIKGGVINGITSWFKLYTYENISISSSPASHSSWQQAIWPVYPPLIVQANETVEIELFLKDGAQLIAMPISQPKVAKELLRVHGTNRFDFPALNDLSIREFFKKAIGPYKNLLDLTDLFLFRHIDSNDRITKVKTKNSLVQRLAHPDQLELDAFVPDAILFWPVSTRGWLSDEKITELLECASYWPKAVIIPTEIVLNGYLFSSDDLCSRSRLSEGQHLDIDLMPMDEFKSTWLYEISLQRIPHKRLSDPMQLLKISFEEPTSIISNLNQIRVSSNFHIEHSCQAHGLLCWFKVSHGSVSQELSDGNFQASAFFFDKPLELKEGEDLNIFTSIFHSSFVIEVE</sequence>
<accession>A0A914DR49</accession>
<dbReference type="InterPro" id="IPR029063">
    <property type="entry name" value="SAM-dependent_MTases_sf"/>
</dbReference>
<dbReference type="WBParaSite" id="ACRNAN_scaffold3507.g21696.t1">
    <property type="protein sequence ID" value="ACRNAN_scaffold3507.g21696.t1"/>
    <property type="gene ID" value="ACRNAN_scaffold3507.g21696"/>
</dbReference>
<keyword evidence="1" id="KW-0949">S-adenosyl-L-methionine</keyword>
<dbReference type="SUPFAM" id="SSF53335">
    <property type="entry name" value="S-adenosyl-L-methionine-dependent methyltransferases"/>
    <property type="match status" value="1"/>
</dbReference>
<dbReference type="PANTHER" id="PTHR11006">
    <property type="entry name" value="PROTEIN ARGININE N-METHYLTRANSFERASE"/>
    <property type="match status" value="1"/>
</dbReference>
<proteinExistence type="predicted"/>